<dbReference type="KEGG" id="dcb:C3Y92_16310"/>
<evidence type="ECO:0000256" key="7">
    <source>
        <dbReference type="ARBA" id="ARBA00023136"/>
    </source>
</evidence>
<evidence type="ECO:0000256" key="3">
    <source>
        <dbReference type="ARBA" id="ARBA00022448"/>
    </source>
</evidence>
<feature type="transmembrane region" description="Helical" evidence="8">
    <location>
        <begin position="136"/>
        <end position="157"/>
    </location>
</feature>
<dbReference type="NCBIfam" id="TIGR00711">
    <property type="entry name" value="efflux_EmrB"/>
    <property type="match status" value="1"/>
</dbReference>
<dbReference type="Proteomes" id="UP000293296">
    <property type="component" value="Chromosome"/>
</dbReference>
<comment type="subcellular location">
    <subcellularLocation>
        <location evidence="1">Cell membrane</location>
        <topology evidence="1">Multi-pass membrane protein</topology>
    </subcellularLocation>
</comment>
<keyword evidence="4" id="KW-1003">Cell membrane</keyword>
<reference evidence="10 11" key="1">
    <citation type="submission" date="2018-02" db="EMBL/GenBank/DDBJ databases">
        <title>Genome sequence of Desulfovibrio carbinolicus DSM 3852.</title>
        <authorList>
            <person name="Wilbanks E."/>
            <person name="Skennerton C.T."/>
            <person name="Orphan V.J."/>
        </authorList>
    </citation>
    <scope>NUCLEOTIDE SEQUENCE [LARGE SCALE GENOMIC DNA]</scope>
    <source>
        <strain evidence="10 11">DSM 3852</strain>
    </source>
</reference>
<feature type="transmembrane region" description="Helical" evidence="8">
    <location>
        <begin position="231"/>
        <end position="250"/>
    </location>
</feature>
<dbReference type="Gene3D" id="1.20.1250.20">
    <property type="entry name" value="MFS general substrate transporter like domains"/>
    <property type="match status" value="1"/>
</dbReference>
<feature type="transmembrane region" description="Helical" evidence="8">
    <location>
        <begin position="480"/>
        <end position="503"/>
    </location>
</feature>
<name>A0A4P6HR71_9BACT</name>
<dbReference type="RefSeq" id="WP_129354422.1">
    <property type="nucleotide sequence ID" value="NZ_CP026538.1"/>
</dbReference>
<keyword evidence="5 8" id="KW-0812">Transmembrane</keyword>
<organism evidence="10 11">
    <name type="scientific">Solidesulfovibrio carbinolicus</name>
    <dbReference type="NCBI Taxonomy" id="296842"/>
    <lineage>
        <taxon>Bacteria</taxon>
        <taxon>Pseudomonadati</taxon>
        <taxon>Thermodesulfobacteriota</taxon>
        <taxon>Desulfovibrionia</taxon>
        <taxon>Desulfovibrionales</taxon>
        <taxon>Desulfovibrionaceae</taxon>
        <taxon>Solidesulfovibrio</taxon>
    </lineage>
</organism>
<dbReference type="InterPro" id="IPR036259">
    <property type="entry name" value="MFS_trans_sf"/>
</dbReference>
<comment type="similarity">
    <text evidence="2">Belongs to the major facilitator superfamily. EmrB family.</text>
</comment>
<evidence type="ECO:0000256" key="8">
    <source>
        <dbReference type="SAM" id="Phobius"/>
    </source>
</evidence>
<dbReference type="AlphaFoldDB" id="A0A4P6HR71"/>
<keyword evidence="11" id="KW-1185">Reference proteome</keyword>
<protein>
    <submittedName>
        <fullName evidence="10">EmrB/QacA family drug resistance transporter</fullName>
    </submittedName>
</protein>
<feature type="transmembrane region" description="Helical" evidence="8">
    <location>
        <begin position="271"/>
        <end position="294"/>
    </location>
</feature>
<feature type="transmembrane region" description="Helical" evidence="8">
    <location>
        <begin position="49"/>
        <end position="68"/>
    </location>
</feature>
<dbReference type="InterPro" id="IPR004638">
    <property type="entry name" value="EmrB-like"/>
</dbReference>
<sequence>MAEQAPNKWLITLAVMVPTLIEILDTSIANVALGHIQGSLSAGQDEVTWVLTSYLVSNAIVIPISGFLSKLLGRRNYLLWSVTVFTIASMCCGLATNLGMLVFFRIIQGIGGGGLQPMSQAILLEAYPPKERGLAMAIFAMGAVLGPILGPLLGGYITDNYSWRWIFNINVPVGILAMALIWFYIKDPDYLERRKAGDAVDYLGLALLSLGLGCLQIVLDKGQQDDWFSADYILTLSVIAGVCLSAFLIWELRCKHPVVDLKVFADRTFAMGNIVMFFGFFAFFGSIVLLPLYLQNLMGYTAFLSGVVLGPGGLIMLAILPIVGKATTKIDARILLCIGLCISAYSLFRMAGFSLDIDIGTAIAARNVQAIGIAFFFVPLSYLTMAFIPREGMNNASAVFNLLRNLGGSFGVAFVTTLLARRAQFHQARLIENLTPYDLSYQSAKERLTAYLAPKVLGLYDASQTASGALYKLLLKQANAMAFCDVFHAQGQLFLGLAVLMWIMKKPPMGSKMPEGMH</sequence>
<dbReference type="PANTHER" id="PTHR42718:SF9">
    <property type="entry name" value="MAJOR FACILITATOR SUPERFAMILY MULTIDRUG TRANSPORTER MFSC"/>
    <property type="match status" value="1"/>
</dbReference>
<feature type="transmembrane region" description="Helical" evidence="8">
    <location>
        <begin position="163"/>
        <end position="185"/>
    </location>
</feature>
<evidence type="ECO:0000256" key="1">
    <source>
        <dbReference type="ARBA" id="ARBA00004651"/>
    </source>
</evidence>
<evidence type="ECO:0000256" key="4">
    <source>
        <dbReference type="ARBA" id="ARBA00022475"/>
    </source>
</evidence>
<feature type="transmembrane region" description="Helical" evidence="8">
    <location>
        <begin position="330"/>
        <end position="348"/>
    </location>
</feature>
<keyword evidence="7 8" id="KW-0472">Membrane</keyword>
<dbReference type="PANTHER" id="PTHR42718">
    <property type="entry name" value="MAJOR FACILITATOR SUPERFAMILY MULTIDRUG TRANSPORTER MFSC"/>
    <property type="match status" value="1"/>
</dbReference>
<dbReference type="CDD" id="cd17503">
    <property type="entry name" value="MFS_LmrB_MDR_like"/>
    <property type="match status" value="1"/>
</dbReference>
<dbReference type="InterPro" id="IPR020846">
    <property type="entry name" value="MFS_dom"/>
</dbReference>
<feature type="transmembrane region" description="Helical" evidence="8">
    <location>
        <begin position="77"/>
        <end position="96"/>
    </location>
</feature>
<evidence type="ECO:0000256" key="5">
    <source>
        <dbReference type="ARBA" id="ARBA00022692"/>
    </source>
</evidence>
<keyword evidence="3" id="KW-0813">Transport</keyword>
<proteinExistence type="inferred from homology"/>
<dbReference type="Pfam" id="PF07690">
    <property type="entry name" value="MFS_1"/>
    <property type="match status" value="1"/>
</dbReference>
<evidence type="ECO:0000313" key="10">
    <source>
        <dbReference type="EMBL" id="QAZ68710.1"/>
    </source>
</evidence>
<feature type="transmembrane region" description="Helical" evidence="8">
    <location>
        <begin position="197"/>
        <end position="219"/>
    </location>
</feature>
<dbReference type="Gene3D" id="1.20.1720.10">
    <property type="entry name" value="Multidrug resistance protein D"/>
    <property type="match status" value="1"/>
</dbReference>
<dbReference type="EMBL" id="CP026538">
    <property type="protein sequence ID" value="QAZ68710.1"/>
    <property type="molecule type" value="Genomic_DNA"/>
</dbReference>
<dbReference type="PROSITE" id="PS50850">
    <property type="entry name" value="MFS"/>
    <property type="match status" value="1"/>
</dbReference>
<accession>A0A4P6HR71</accession>
<dbReference type="SUPFAM" id="SSF103473">
    <property type="entry name" value="MFS general substrate transporter"/>
    <property type="match status" value="1"/>
</dbReference>
<feature type="transmembrane region" description="Helical" evidence="8">
    <location>
        <begin position="300"/>
        <end position="323"/>
    </location>
</feature>
<feature type="transmembrane region" description="Helical" evidence="8">
    <location>
        <begin position="9"/>
        <end position="29"/>
    </location>
</feature>
<evidence type="ECO:0000259" key="9">
    <source>
        <dbReference type="PROSITE" id="PS50850"/>
    </source>
</evidence>
<feature type="transmembrane region" description="Helical" evidence="8">
    <location>
        <begin position="368"/>
        <end position="388"/>
    </location>
</feature>
<dbReference type="PROSITE" id="PS00217">
    <property type="entry name" value="SUGAR_TRANSPORT_2"/>
    <property type="match status" value="1"/>
</dbReference>
<dbReference type="OrthoDB" id="9807274at2"/>
<feature type="transmembrane region" description="Helical" evidence="8">
    <location>
        <begin position="400"/>
        <end position="420"/>
    </location>
</feature>
<dbReference type="GO" id="GO:0005886">
    <property type="term" value="C:plasma membrane"/>
    <property type="evidence" value="ECO:0007669"/>
    <property type="project" value="UniProtKB-SubCell"/>
</dbReference>
<dbReference type="InterPro" id="IPR011701">
    <property type="entry name" value="MFS"/>
</dbReference>
<keyword evidence="6 8" id="KW-1133">Transmembrane helix</keyword>
<evidence type="ECO:0000256" key="6">
    <source>
        <dbReference type="ARBA" id="ARBA00022989"/>
    </source>
</evidence>
<feature type="domain" description="Major facilitator superfamily (MFS) profile" evidence="9">
    <location>
        <begin position="11"/>
        <end position="480"/>
    </location>
</feature>
<gene>
    <name evidence="10" type="ORF">C3Y92_16310</name>
</gene>
<evidence type="ECO:0000256" key="2">
    <source>
        <dbReference type="ARBA" id="ARBA00008537"/>
    </source>
</evidence>
<evidence type="ECO:0000313" key="11">
    <source>
        <dbReference type="Proteomes" id="UP000293296"/>
    </source>
</evidence>
<dbReference type="GO" id="GO:0022857">
    <property type="term" value="F:transmembrane transporter activity"/>
    <property type="evidence" value="ECO:0007669"/>
    <property type="project" value="InterPro"/>
</dbReference>
<dbReference type="InterPro" id="IPR005829">
    <property type="entry name" value="Sugar_transporter_CS"/>
</dbReference>